<dbReference type="PANTHER" id="PTHR46797:SF1">
    <property type="entry name" value="METHYLPHOSPHONATE SYNTHASE"/>
    <property type="match status" value="1"/>
</dbReference>
<dbReference type="SUPFAM" id="SSF47413">
    <property type="entry name" value="lambda repressor-like DNA-binding domains"/>
    <property type="match status" value="1"/>
</dbReference>
<organism evidence="3 4">
    <name type="scientific">Marvinbryantia formatexigens DSM 14469</name>
    <dbReference type="NCBI Taxonomy" id="478749"/>
    <lineage>
        <taxon>Bacteria</taxon>
        <taxon>Bacillati</taxon>
        <taxon>Bacillota</taxon>
        <taxon>Clostridia</taxon>
        <taxon>Lachnospirales</taxon>
        <taxon>Lachnospiraceae</taxon>
        <taxon>Marvinbryantia</taxon>
    </lineage>
</organism>
<dbReference type="eggNOG" id="COG1396">
    <property type="taxonomic scope" value="Bacteria"/>
</dbReference>
<name>C6LJZ8_9FIRM</name>
<sequence length="111" mass="12699">MEDKTMHGIGRRIQKCREDAKMTQEQLAEKVGISWNYLGAIERETKTPKLETLIKIVNALGVSADDVLLDVIDVGLKARCTKLEERIRNLPEKEQKKVLRIIDVLIEEAEK</sequence>
<dbReference type="InterPro" id="IPR001387">
    <property type="entry name" value="Cro/C1-type_HTH"/>
</dbReference>
<dbReference type="AlphaFoldDB" id="C6LJZ8"/>
<feature type="domain" description="HTH cro/C1-type" evidence="2">
    <location>
        <begin position="13"/>
        <end position="67"/>
    </location>
</feature>
<proteinExistence type="predicted"/>
<evidence type="ECO:0000313" key="4">
    <source>
        <dbReference type="Proteomes" id="UP000005561"/>
    </source>
</evidence>
<reference evidence="3" key="1">
    <citation type="submission" date="2009-07" db="EMBL/GenBank/DDBJ databases">
        <authorList>
            <person name="Weinstock G."/>
            <person name="Sodergren E."/>
            <person name="Clifton S."/>
            <person name="Fulton L."/>
            <person name="Fulton B."/>
            <person name="Courtney L."/>
            <person name="Fronick C."/>
            <person name="Harrison M."/>
            <person name="Strong C."/>
            <person name="Farmer C."/>
            <person name="Delahaunty K."/>
            <person name="Markovic C."/>
            <person name="Hall O."/>
            <person name="Minx P."/>
            <person name="Tomlinson C."/>
            <person name="Mitreva M."/>
            <person name="Nelson J."/>
            <person name="Hou S."/>
            <person name="Wollam A."/>
            <person name="Pepin K.H."/>
            <person name="Johnson M."/>
            <person name="Bhonagiri V."/>
            <person name="Nash W.E."/>
            <person name="Warren W."/>
            <person name="Chinwalla A."/>
            <person name="Mardis E.R."/>
            <person name="Wilson R.K."/>
        </authorList>
    </citation>
    <scope>NUCLEOTIDE SEQUENCE [LARGE SCALE GENOMIC DNA]</scope>
    <source>
        <strain evidence="3">DSM 14469</strain>
    </source>
</reference>
<dbReference type="PROSITE" id="PS50943">
    <property type="entry name" value="HTH_CROC1"/>
    <property type="match status" value="1"/>
</dbReference>
<comment type="caution">
    <text evidence="3">The sequence shown here is derived from an EMBL/GenBank/DDBJ whole genome shotgun (WGS) entry which is preliminary data.</text>
</comment>
<evidence type="ECO:0000256" key="1">
    <source>
        <dbReference type="ARBA" id="ARBA00023125"/>
    </source>
</evidence>
<dbReference type="PANTHER" id="PTHR46797">
    <property type="entry name" value="HTH-TYPE TRANSCRIPTIONAL REGULATOR"/>
    <property type="match status" value="1"/>
</dbReference>
<evidence type="ECO:0000259" key="2">
    <source>
        <dbReference type="PROSITE" id="PS50943"/>
    </source>
</evidence>
<dbReference type="InterPro" id="IPR050807">
    <property type="entry name" value="TransReg_Diox_bact_type"/>
</dbReference>
<dbReference type="GO" id="GO:0003700">
    <property type="term" value="F:DNA-binding transcription factor activity"/>
    <property type="evidence" value="ECO:0007669"/>
    <property type="project" value="TreeGrafter"/>
</dbReference>
<dbReference type="Pfam" id="PF01381">
    <property type="entry name" value="HTH_3"/>
    <property type="match status" value="1"/>
</dbReference>
<protein>
    <recommendedName>
        <fullName evidence="2">HTH cro/C1-type domain-containing protein</fullName>
    </recommendedName>
</protein>
<dbReference type="STRING" id="168384.SAMN05660368_03350"/>
<dbReference type="GO" id="GO:0005829">
    <property type="term" value="C:cytosol"/>
    <property type="evidence" value="ECO:0007669"/>
    <property type="project" value="TreeGrafter"/>
</dbReference>
<keyword evidence="4" id="KW-1185">Reference proteome</keyword>
<dbReference type="GO" id="GO:0003677">
    <property type="term" value="F:DNA binding"/>
    <property type="evidence" value="ECO:0007669"/>
    <property type="project" value="UniProtKB-KW"/>
</dbReference>
<evidence type="ECO:0000313" key="3">
    <source>
        <dbReference type="EMBL" id="EET59076.1"/>
    </source>
</evidence>
<accession>C6LJZ8</accession>
<dbReference type="InterPro" id="IPR010982">
    <property type="entry name" value="Lambda_DNA-bd_dom_sf"/>
</dbReference>
<dbReference type="Gene3D" id="1.10.260.40">
    <property type="entry name" value="lambda repressor-like DNA-binding domains"/>
    <property type="match status" value="1"/>
</dbReference>
<gene>
    <name evidence="3" type="ORF">BRYFOR_08985</name>
</gene>
<dbReference type="EMBL" id="ACCL02000022">
    <property type="protein sequence ID" value="EET59076.1"/>
    <property type="molecule type" value="Genomic_DNA"/>
</dbReference>
<dbReference type="Proteomes" id="UP000005561">
    <property type="component" value="Unassembled WGS sequence"/>
</dbReference>
<keyword evidence="1" id="KW-0238">DNA-binding</keyword>
<dbReference type="SMART" id="SM00530">
    <property type="entry name" value="HTH_XRE"/>
    <property type="match status" value="1"/>
</dbReference>
<dbReference type="CDD" id="cd00093">
    <property type="entry name" value="HTH_XRE"/>
    <property type="match status" value="1"/>
</dbReference>